<feature type="domain" description="Histidine kinase/HSP90-like ATPase" evidence="13">
    <location>
        <begin position="45"/>
        <end position="202"/>
    </location>
</feature>
<keyword evidence="15" id="KW-1185">Reference proteome</keyword>
<dbReference type="SUPFAM" id="SSF54211">
    <property type="entry name" value="Ribosomal protein S5 domain 2-like"/>
    <property type="match status" value="1"/>
</dbReference>
<dbReference type="SUPFAM" id="SSF55874">
    <property type="entry name" value="ATPase domain of HSP90 chaperone/DNA topoisomerase II/histidine kinase"/>
    <property type="match status" value="1"/>
</dbReference>
<dbReference type="AlphaFoldDB" id="A0A2Z2NX33"/>
<feature type="binding site" evidence="11">
    <location>
        <begin position="118"/>
        <end position="119"/>
    </location>
    <ligand>
        <name>ATP</name>
        <dbReference type="ChEBI" id="CHEBI:30616"/>
    </ligand>
</feature>
<dbReference type="GO" id="GO:0051082">
    <property type="term" value="F:unfolded protein binding"/>
    <property type="evidence" value="ECO:0007669"/>
    <property type="project" value="UniProtKB-UniRule"/>
</dbReference>
<dbReference type="PIRSF" id="PIRSF002583">
    <property type="entry name" value="Hsp90"/>
    <property type="match status" value="1"/>
</dbReference>
<keyword evidence="5 10" id="KW-0067">ATP-binding</keyword>
<keyword evidence="4 10" id="KW-0547">Nucleotide-binding</keyword>
<feature type="binding site" evidence="11">
    <location>
        <position position="52"/>
    </location>
    <ligand>
        <name>ATP</name>
        <dbReference type="ChEBI" id="CHEBI:30616"/>
    </ligand>
</feature>
<dbReference type="NCBIfam" id="NF003555">
    <property type="entry name" value="PRK05218.1"/>
    <property type="match status" value="1"/>
</dbReference>
<organism evidence="14 15">
    <name type="scientific">Granulosicoccus antarcticus IMCC3135</name>
    <dbReference type="NCBI Taxonomy" id="1192854"/>
    <lineage>
        <taxon>Bacteria</taxon>
        <taxon>Pseudomonadati</taxon>
        <taxon>Pseudomonadota</taxon>
        <taxon>Gammaproteobacteria</taxon>
        <taxon>Chromatiales</taxon>
        <taxon>Granulosicoccaceae</taxon>
        <taxon>Granulosicoccus</taxon>
    </lineage>
</organism>
<feature type="binding site" evidence="11">
    <location>
        <position position="56"/>
    </location>
    <ligand>
        <name>ATP</name>
        <dbReference type="ChEBI" id="CHEBI:30616"/>
    </ligand>
</feature>
<gene>
    <name evidence="10 14" type="primary">htpG</name>
    <name evidence="14" type="ORF">IMCC3135_29715</name>
</gene>
<dbReference type="Gene3D" id="3.30.230.80">
    <property type="match status" value="1"/>
</dbReference>
<dbReference type="Gene3D" id="3.40.50.11260">
    <property type="match status" value="1"/>
</dbReference>
<comment type="subunit">
    <text evidence="10">Homodimer.</text>
</comment>
<sequence length="664" mass="74379">MSEKTEANIDSAPTEGQAPVDGEKMVFQAEVNQLLQLMIHSLYSNQEIFLRELISNSSDACDKLRFESIENASLLESDPELRVVVSVDEEAGTVTVSDNGIGMNRDEVIANIGTIAKSGTKQFLESLSGDQKADAKLIGQFGVGFYSAFVVADSVVLVTRKAGENGDTGVRWESDASGGYTLSAVDKPVRGTEITLKLKEESKEFLNDYRLRGVIKKYSDHITFPIMMLGEVPPAPEPEEGEEAVVEEPQVAQLEQVNDASALWTRPKSTIKDEEYQNFYKQVCNDYEDALIWSHNKVEGNQEYTSLLYVPKKAPFDLYDGNHQRNGIKLFVQRVFIMDEAEKLMPRYLRFVRGLVDSNDLPLNVSREILQDNKTIDAIRNASIKRVLGMLEKLADKQPEDYAGFWTEFGACLKEAPGEDFANKEQVAKLYRFDTTNNDKVGELTSLDDYIARMKVGQDKLYYITADSYQAAKNSPHLEIFRDKGIEVLLMHDRVDEWMMSYLNEYDSKSFVSIAKGDLDLGSIEGVEQESDEVKAEKEKKAVDIAPTIERIKAVLGDTTSDVRASTRLTSSPACIVMGQHDMALHMQQLLKQAGHDLPSSKPVLEVNPTHPILDLMDNEQDDERFKDWSHLLLDQALLADGGQLEDSAGFVKRMNDMFLALKA</sequence>
<dbReference type="InterPro" id="IPR036890">
    <property type="entry name" value="HATPase_C_sf"/>
</dbReference>
<evidence type="ECO:0000256" key="12">
    <source>
        <dbReference type="SAM" id="MobiDB-lite"/>
    </source>
</evidence>
<evidence type="ECO:0000256" key="6">
    <source>
        <dbReference type="ARBA" id="ARBA00023016"/>
    </source>
</evidence>
<feature type="binding site" evidence="11">
    <location>
        <begin position="140"/>
        <end position="145"/>
    </location>
    <ligand>
        <name>ATP</name>
        <dbReference type="ChEBI" id="CHEBI:30616"/>
    </ligand>
</feature>
<dbReference type="Pfam" id="PF13589">
    <property type="entry name" value="HATPase_c_3"/>
    <property type="match status" value="1"/>
</dbReference>
<name>A0A2Z2NX33_9GAMM</name>
<dbReference type="GO" id="GO:0140662">
    <property type="term" value="F:ATP-dependent protein folding chaperone"/>
    <property type="evidence" value="ECO:0007669"/>
    <property type="project" value="InterPro"/>
</dbReference>
<evidence type="ECO:0000256" key="4">
    <source>
        <dbReference type="ARBA" id="ARBA00022741"/>
    </source>
</evidence>
<evidence type="ECO:0000256" key="10">
    <source>
        <dbReference type="HAMAP-Rule" id="MF_00505"/>
    </source>
</evidence>
<evidence type="ECO:0000256" key="5">
    <source>
        <dbReference type="ARBA" id="ARBA00022840"/>
    </source>
</evidence>
<evidence type="ECO:0000256" key="1">
    <source>
        <dbReference type="ARBA" id="ARBA00004496"/>
    </source>
</evidence>
<evidence type="ECO:0000313" key="14">
    <source>
        <dbReference type="EMBL" id="ASJ75992.1"/>
    </source>
</evidence>
<feature type="binding site" evidence="11">
    <location>
        <position position="192"/>
    </location>
    <ligand>
        <name>ATP</name>
        <dbReference type="ChEBI" id="CHEBI:30616"/>
    </ligand>
</feature>
<evidence type="ECO:0000256" key="9">
    <source>
        <dbReference type="ARBA" id="ARBA00070675"/>
    </source>
</evidence>
<dbReference type="InterPro" id="IPR001404">
    <property type="entry name" value="Hsp90_fam"/>
</dbReference>
<dbReference type="Pfam" id="PF00183">
    <property type="entry name" value="HSP90"/>
    <property type="match status" value="1"/>
</dbReference>
<feature type="binding site" evidence="11">
    <location>
        <position position="103"/>
    </location>
    <ligand>
        <name>ATP</name>
        <dbReference type="ChEBI" id="CHEBI:30616"/>
    </ligand>
</feature>
<dbReference type="SMART" id="SM00387">
    <property type="entry name" value="HATPase_c"/>
    <property type="match status" value="1"/>
</dbReference>
<dbReference type="CDD" id="cd16927">
    <property type="entry name" value="HATPase_Hsp90-like"/>
    <property type="match status" value="1"/>
</dbReference>
<dbReference type="FunFam" id="3.30.230.80:FF:000002">
    <property type="entry name" value="Molecular chaperone HtpG"/>
    <property type="match status" value="1"/>
</dbReference>
<dbReference type="GO" id="GO:0005737">
    <property type="term" value="C:cytoplasm"/>
    <property type="evidence" value="ECO:0007669"/>
    <property type="project" value="UniProtKB-SubCell"/>
</dbReference>
<dbReference type="EMBL" id="CP018632">
    <property type="protein sequence ID" value="ASJ75992.1"/>
    <property type="molecule type" value="Genomic_DNA"/>
</dbReference>
<dbReference type="Proteomes" id="UP000250079">
    <property type="component" value="Chromosome"/>
</dbReference>
<feature type="region of interest" description="A; substrate-binding" evidence="10">
    <location>
        <begin position="1"/>
        <end position="367"/>
    </location>
</feature>
<accession>A0A2Z2NX33</accession>
<evidence type="ECO:0000313" key="15">
    <source>
        <dbReference type="Proteomes" id="UP000250079"/>
    </source>
</evidence>
<evidence type="ECO:0000256" key="7">
    <source>
        <dbReference type="ARBA" id="ARBA00023186"/>
    </source>
</evidence>
<feature type="binding site" evidence="11">
    <location>
        <position position="117"/>
    </location>
    <ligand>
        <name>ATP</name>
        <dbReference type="ChEBI" id="CHEBI:30616"/>
    </ligand>
</feature>
<dbReference type="InterPro" id="IPR020568">
    <property type="entry name" value="Ribosomal_Su5_D2-typ_SF"/>
</dbReference>
<feature type="region of interest" description="Disordered" evidence="12">
    <location>
        <begin position="1"/>
        <end position="21"/>
    </location>
</feature>
<dbReference type="HAMAP" id="MF_00505">
    <property type="entry name" value="HSP90"/>
    <property type="match status" value="1"/>
</dbReference>
<dbReference type="SUPFAM" id="SSF110942">
    <property type="entry name" value="HSP90 C-terminal domain"/>
    <property type="match status" value="1"/>
</dbReference>
<feature type="binding site" evidence="11">
    <location>
        <position position="98"/>
    </location>
    <ligand>
        <name>ATP</name>
        <dbReference type="ChEBI" id="CHEBI:30616"/>
    </ligand>
</feature>
<dbReference type="Gene3D" id="3.30.565.10">
    <property type="entry name" value="Histidine kinase-like ATPase, C-terminal domain"/>
    <property type="match status" value="1"/>
</dbReference>
<evidence type="ECO:0000256" key="2">
    <source>
        <dbReference type="ARBA" id="ARBA00008239"/>
    </source>
</evidence>
<dbReference type="PRINTS" id="PR00775">
    <property type="entry name" value="HEATSHOCK90"/>
</dbReference>
<comment type="function">
    <text evidence="8 10">Molecular chaperone. Has ATPase activity.</text>
</comment>
<evidence type="ECO:0000256" key="8">
    <source>
        <dbReference type="ARBA" id="ARBA00058590"/>
    </source>
</evidence>
<dbReference type="InterPro" id="IPR037196">
    <property type="entry name" value="HSP90_C"/>
</dbReference>
<feature type="binding site" evidence="11">
    <location>
        <position position="367"/>
    </location>
    <ligand>
        <name>ATP</name>
        <dbReference type="ChEBI" id="CHEBI:30616"/>
    </ligand>
</feature>
<dbReference type="FunFam" id="3.30.565.10:FF:000009">
    <property type="entry name" value="Molecular chaperone HtpG"/>
    <property type="match status" value="1"/>
</dbReference>
<protein>
    <recommendedName>
        <fullName evidence="9 10">Chaperone protein HtpG</fullName>
    </recommendedName>
    <alternativeName>
        <fullName evidence="10">Heat shock protein HtpG</fullName>
    </alternativeName>
    <alternativeName>
        <fullName evidence="10">High temperature protein G</fullName>
    </alternativeName>
</protein>
<reference evidence="14 15" key="1">
    <citation type="submission" date="2016-12" db="EMBL/GenBank/DDBJ databases">
        <authorList>
            <person name="Song W.-J."/>
            <person name="Kurnit D.M."/>
        </authorList>
    </citation>
    <scope>NUCLEOTIDE SEQUENCE [LARGE SCALE GENOMIC DNA]</scope>
    <source>
        <strain evidence="14 15">IMCC3135</strain>
    </source>
</reference>
<evidence type="ECO:0000256" key="3">
    <source>
        <dbReference type="ARBA" id="ARBA00022490"/>
    </source>
</evidence>
<proteinExistence type="inferred from homology"/>
<keyword evidence="3 10" id="KW-0963">Cytoplasm</keyword>
<comment type="caution">
    <text evidence="10">Lacks conserved residue(s) required for the propagation of feature annotation.</text>
</comment>
<keyword evidence="6 10" id="KW-0346">Stress response</keyword>
<dbReference type="GO" id="GO:0005524">
    <property type="term" value="F:ATP binding"/>
    <property type="evidence" value="ECO:0007669"/>
    <property type="project" value="UniProtKB-UniRule"/>
</dbReference>
<comment type="subcellular location">
    <subcellularLocation>
        <location evidence="1 10">Cytoplasm</location>
    </subcellularLocation>
</comment>
<comment type="similarity">
    <text evidence="2 10">Belongs to the heat shock protein 90 family.</text>
</comment>
<dbReference type="InterPro" id="IPR003594">
    <property type="entry name" value="HATPase_dom"/>
</dbReference>
<dbReference type="Gene3D" id="1.20.120.790">
    <property type="entry name" value="Heat shock protein 90, C-terminal domain"/>
    <property type="match status" value="1"/>
</dbReference>
<feature type="region of interest" description="C" evidence="10">
    <location>
        <begin position="590"/>
        <end position="664"/>
    </location>
</feature>
<feature type="binding site" evidence="11">
    <location>
        <position position="111"/>
    </location>
    <ligand>
        <name>ATP</name>
        <dbReference type="ChEBI" id="CHEBI:30616"/>
    </ligand>
</feature>
<evidence type="ECO:0000259" key="13">
    <source>
        <dbReference type="SMART" id="SM00387"/>
    </source>
</evidence>
<dbReference type="InterPro" id="IPR020575">
    <property type="entry name" value="Hsp90_N"/>
</dbReference>
<dbReference type="KEGG" id="gai:IMCC3135_29715"/>
<dbReference type="GO" id="GO:0016887">
    <property type="term" value="F:ATP hydrolysis activity"/>
    <property type="evidence" value="ECO:0007669"/>
    <property type="project" value="InterPro"/>
</dbReference>
<evidence type="ECO:0000256" key="11">
    <source>
        <dbReference type="PIRSR" id="PIRSR002583-1"/>
    </source>
</evidence>
<keyword evidence="7 10" id="KW-0143">Chaperone</keyword>
<dbReference type="PANTHER" id="PTHR11528">
    <property type="entry name" value="HEAT SHOCK PROTEIN 90 FAMILY MEMBER"/>
    <property type="match status" value="1"/>
</dbReference>